<gene>
    <name evidence="2" type="ORF">ACFO1S_15690</name>
</gene>
<keyword evidence="1" id="KW-1133">Transmembrane helix</keyword>
<name>A0ABV8SDC4_9BACL</name>
<feature type="transmembrane region" description="Helical" evidence="1">
    <location>
        <begin position="174"/>
        <end position="194"/>
    </location>
</feature>
<evidence type="ECO:0000313" key="2">
    <source>
        <dbReference type="EMBL" id="MFC4304872.1"/>
    </source>
</evidence>
<protein>
    <submittedName>
        <fullName evidence="2">Uncharacterized protein</fullName>
    </submittedName>
</protein>
<proteinExistence type="predicted"/>
<feature type="transmembrane region" description="Helical" evidence="1">
    <location>
        <begin position="34"/>
        <end position="50"/>
    </location>
</feature>
<feature type="transmembrane region" description="Helical" evidence="1">
    <location>
        <begin position="12"/>
        <end position="28"/>
    </location>
</feature>
<feature type="transmembrane region" description="Helical" evidence="1">
    <location>
        <begin position="62"/>
        <end position="83"/>
    </location>
</feature>
<evidence type="ECO:0000313" key="3">
    <source>
        <dbReference type="Proteomes" id="UP001595755"/>
    </source>
</evidence>
<reference evidence="3" key="1">
    <citation type="journal article" date="2019" name="Int. J. Syst. Evol. Microbiol.">
        <title>The Global Catalogue of Microorganisms (GCM) 10K type strain sequencing project: providing services to taxonomists for standard genome sequencing and annotation.</title>
        <authorList>
            <consortium name="The Broad Institute Genomics Platform"/>
            <consortium name="The Broad Institute Genome Sequencing Center for Infectious Disease"/>
            <person name="Wu L."/>
            <person name="Ma J."/>
        </authorList>
    </citation>
    <scope>NUCLEOTIDE SEQUENCE [LARGE SCALE GENOMIC DNA]</scope>
    <source>
        <strain evidence="3">CGMCC 4.1641</strain>
    </source>
</reference>
<comment type="caution">
    <text evidence="2">The sequence shown here is derived from an EMBL/GenBank/DDBJ whole genome shotgun (WGS) entry which is preliminary data.</text>
</comment>
<keyword evidence="1" id="KW-0472">Membrane</keyword>
<evidence type="ECO:0000256" key="1">
    <source>
        <dbReference type="SAM" id="Phobius"/>
    </source>
</evidence>
<keyword evidence="3" id="KW-1185">Reference proteome</keyword>
<feature type="transmembrane region" description="Helical" evidence="1">
    <location>
        <begin position="215"/>
        <end position="237"/>
    </location>
</feature>
<dbReference type="Proteomes" id="UP001595755">
    <property type="component" value="Unassembled WGS sequence"/>
</dbReference>
<sequence>MVKLETKGRKGGAAWGAAAIAIAATWSASIELWTITLLCWGIVGLTWTLARKIRGEISFREAGYSIVGLILAAACLQGAAYLVEEGSSHVQTAPKYALVYCIGLFLVIAAGLAVWLLASAIPSAVAGMGSSPGRILGKAWRITSRNRRIWNSAAVSGSLHVGAIMAGSSGNVPAGLTLGLIAALAQANLMVVASSVESAISVTEKRKASPRGWTILRNAFLIAHTVLLLLYVIFYGLIGDWEWATGWRLFLLIPYVWLSGAVIALIAWLIGRVKVIYYAVLLLLVLVCAGLTGLIVALLGDLIVH</sequence>
<accession>A0ABV8SDC4</accession>
<dbReference type="EMBL" id="JBHSED010000035">
    <property type="protein sequence ID" value="MFC4304872.1"/>
    <property type="molecule type" value="Genomic_DNA"/>
</dbReference>
<feature type="transmembrane region" description="Helical" evidence="1">
    <location>
        <begin position="249"/>
        <end position="270"/>
    </location>
</feature>
<feature type="transmembrane region" description="Helical" evidence="1">
    <location>
        <begin position="277"/>
        <end position="299"/>
    </location>
</feature>
<feature type="transmembrane region" description="Helical" evidence="1">
    <location>
        <begin position="95"/>
        <end position="128"/>
    </location>
</feature>
<keyword evidence="1" id="KW-0812">Transmembrane</keyword>
<organism evidence="2 3">
    <name type="scientific">Cohnella boryungensis</name>
    <dbReference type="NCBI Taxonomy" id="768479"/>
    <lineage>
        <taxon>Bacteria</taxon>
        <taxon>Bacillati</taxon>
        <taxon>Bacillota</taxon>
        <taxon>Bacilli</taxon>
        <taxon>Bacillales</taxon>
        <taxon>Paenibacillaceae</taxon>
        <taxon>Cohnella</taxon>
    </lineage>
</organism>
<dbReference type="RefSeq" id="WP_204605639.1">
    <property type="nucleotide sequence ID" value="NZ_JBHSED010000035.1"/>
</dbReference>
<feature type="transmembrane region" description="Helical" evidence="1">
    <location>
        <begin position="149"/>
        <end position="168"/>
    </location>
</feature>